<sequence>MHRRRVYLNQTYYEGFLKTKFGYSHSEVDSKKIQILDISNEDVDEFMPLMESCLLKKSPLDEYEVEFHFENIFLCYEIFLQVYQSLLTKIPDDEDKLKEFIKFYEKSYELFMDNENGMDHFIYGEKNKRILVERNSSLIKLRKRIWKEMFFREIESPIALVVRSFLEKEMNQTGSAYVSCTESFTHRLILSYKNYDILPIHNKDYWMDEEVTMLDFNNFIKWHLDNLPSIPRTFMVFSNSKNLAHTNLWLSFLIIQLQNWLNVNDSNNQQQSGETPINTKKKQNKDYCQTYRVKQKAKGIEKKEVLLKLENQNKMLKRKLEEMSKEIEEARITVTLKKFVESFEC</sequence>
<accession>A0A914E3X0</accession>
<evidence type="ECO:0000313" key="2">
    <source>
        <dbReference type="Proteomes" id="UP000887540"/>
    </source>
</evidence>
<evidence type="ECO:0000313" key="3">
    <source>
        <dbReference type="WBParaSite" id="ACRNAN_scaffold5375.g20522.t1"/>
    </source>
</evidence>
<proteinExistence type="predicted"/>
<dbReference type="AlphaFoldDB" id="A0A914E3X0"/>
<protein>
    <submittedName>
        <fullName evidence="3">Uncharacterized protein</fullName>
    </submittedName>
</protein>
<name>A0A914E3X0_9BILA</name>
<dbReference type="WBParaSite" id="ACRNAN_scaffold5375.g20522.t1">
    <property type="protein sequence ID" value="ACRNAN_scaffold5375.g20522.t1"/>
    <property type="gene ID" value="ACRNAN_scaffold5375.g20522"/>
</dbReference>
<keyword evidence="1" id="KW-0175">Coiled coil</keyword>
<evidence type="ECO:0000256" key="1">
    <source>
        <dbReference type="SAM" id="Coils"/>
    </source>
</evidence>
<organism evidence="2 3">
    <name type="scientific">Acrobeloides nanus</name>
    <dbReference type="NCBI Taxonomy" id="290746"/>
    <lineage>
        <taxon>Eukaryota</taxon>
        <taxon>Metazoa</taxon>
        <taxon>Ecdysozoa</taxon>
        <taxon>Nematoda</taxon>
        <taxon>Chromadorea</taxon>
        <taxon>Rhabditida</taxon>
        <taxon>Tylenchina</taxon>
        <taxon>Cephalobomorpha</taxon>
        <taxon>Cephaloboidea</taxon>
        <taxon>Cephalobidae</taxon>
        <taxon>Acrobeloides</taxon>
    </lineage>
</organism>
<keyword evidence="2" id="KW-1185">Reference proteome</keyword>
<reference evidence="3" key="1">
    <citation type="submission" date="2022-11" db="UniProtKB">
        <authorList>
            <consortium name="WormBaseParasite"/>
        </authorList>
    </citation>
    <scope>IDENTIFICATION</scope>
</reference>
<feature type="coiled-coil region" evidence="1">
    <location>
        <begin position="302"/>
        <end position="333"/>
    </location>
</feature>
<dbReference type="Proteomes" id="UP000887540">
    <property type="component" value="Unplaced"/>
</dbReference>